<comment type="caution">
    <text evidence="1">The sequence shown here is derived from an EMBL/GenBank/DDBJ whole genome shotgun (WGS) entry which is preliminary data.</text>
</comment>
<evidence type="ECO:0008006" key="3">
    <source>
        <dbReference type="Google" id="ProtNLM"/>
    </source>
</evidence>
<evidence type="ECO:0000313" key="1">
    <source>
        <dbReference type="EMBL" id="GAA4256206.1"/>
    </source>
</evidence>
<accession>A0ABP8DHW5</accession>
<evidence type="ECO:0000313" key="2">
    <source>
        <dbReference type="Proteomes" id="UP001500620"/>
    </source>
</evidence>
<dbReference type="Proteomes" id="UP001500620">
    <property type="component" value="Unassembled WGS sequence"/>
</dbReference>
<name>A0ABP8DHW5_9ACTN</name>
<sequence>MLAVSAPRRRADEVRTLARRGVLAATVAKAAPAERARLTGGTYDIAWPVVFNGLTQGLERRRGHVGCATSVRQLADDCLDRFEDDVEAVVHDVVRSARKPITNLEAWIASRLNAATVDGHRRRRGDLGALQRPRPPKWLSAALGDDPWLVHLAVQMLVWVGQPATAGAELWPLESWTAERAEHTGDWAAGRALVRRDIDRVLEVMRRRPDWYAAYVERPLGRKEAPVSRSALPVVPGTEQPMLALVDPADLDDAYMRALAYEAVVAIRGRIARGLPAERAVTDVIRLVFGDDADIAIDRAPHGGDAGGERVVRLLRDTGERNRIVAAVLAIITDEPDL</sequence>
<keyword evidence="2" id="KW-1185">Reference proteome</keyword>
<proteinExistence type="predicted"/>
<gene>
    <name evidence="1" type="ORF">GCM10022255_068150</name>
</gene>
<dbReference type="EMBL" id="BAABAT010000023">
    <property type="protein sequence ID" value="GAA4256206.1"/>
    <property type="molecule type" value="Genomic_DNA"/>
</dbReference>
<reference evidence="2" key="1">
    <citation type="journal article" date="2019" name="Int. J. Syst. Evol. Microbiol.">
        <title>The Global Catalogue of Microorganisms (GCM) 10K type strain sequencing project: providing services to taxonomists for standard genome sequencing and annotation.</title>
        <authorList>
            <consortium name="The Broad Institute Genomics Platform"/>
            <consortium name="The Broad Institute Genome Sequencing Center for Infectious Disease"/>
            <person name="Wu L."/>
            <person name="Ma J."/>
        </authorList>
    </citation>
    <scope>NUCLEOTIDE SEQUENCE [LARGE SCALE GENOMIC DNA]</scope>
    <source>
        <strain evidence="2">JCM 17441</strain>
    </source>
</reference>
<protein>
    <recommendedName>
        <fullName evidence="3">DNA-binding protein</fullName>
    </recommendedName>
</protein>
<organism evidence="1 2">
    <name type="scientific">Dactylosporangium darangshiense</name>
    <dbReference type="NCBI Taxonomy" id="579108"/>
    <lineage>
        <taxon>Bacteria</taxon>
        <taxon>Bacillati</taxon>
        <taxon>Actinomycetota</taxon>
        <taxon>Actinomycetes</taxon>
        <taxon>Micromonosporales</taxon>
        <taxon>Micromonosporaceae</taxon>
        <taxon>Dactylosporangium</taxon>
    </lineage>
</organism>
<dbReference type="RefSeq" id="WP_345133227.1">
    <property type="nucleotide sequence ID" value="NZ_BAABAT010000023.1"/>
</dbReference>